<keyword evidence="3" id="KW-1185">Reference proteome</keyword>
<dbReference type="InterPro" id="IPR010982">
    <property type="entry name" value="Lambda_DNA-bd_dom_sf"/>
</dbReference>
<dbReference type="RefSeq" id="WP_062450069.1">
    <property type="nucleotide sequence ID" value="NZ_CP014646.1"/>
</dbReference>
<dbReference type="AlphaFoldDB" id="A0A127K3U6"/>
<dbReference type="Proteomes" id="UP000036902">
    <property type="component" value="Chromosome"/>
</dbReference>
<dbReference type="CDD" id="cd00093">
    <property type="entry name" value="HTH_XRE"/>
    <property type="match status" value="1"/>
</dbReference>
<gene>
    <name evidence="2" type="ORF">AC731_006570</name>
</gene>
<dbReference type="Gene3D" id="1.10.260.40">
    <property type="entry name" value="lambda repressor-like DNA-binding domains"/>
    <property type="match status" value="1"/>
</dbReference>
<protein>
    <recommendedName>
        <fullName evidence="1">HTH cro/C1-type domain-containing protein</fullName>
    </recommendedName>
</protein>
<evidence type="ECO:0000259" key="1">
    <source>
        <dbReference type="Pfam" id="PF01381"/>
    </source>
</evidence>
<dbReference type="Pfam" id="PF01381">
    <property type="entry name" value="HTH_3"/>
    <property type="match status" value="1"/>
</dbReference>
<dbReference type="KEGG" id="thu:AC731_006570"/>
<proteinExistence type="predicted"/>
<organism evidence="2 3">
    <name type="scientific">Thauera humireducens</name>
    <dbReference type="NCBI Taxonomy" id="1134435"/>
    <lineage>
        <taxon>Bacteria</taxon>
        <taxon>Pseudomonadati</taxon>
        <taxon>Pseudomonadota</taxon>
        <taxon>Betaproteobacteria</taxon>
        <taxon>Rhodocyclales</taxon>
        <taxon>Zoogloeaceae</taxon>
        <taxon>Thauera</taxon>
    </lineage>
</organism>
<dbReference type="InterPro" id="IPR001387">
    <property type="entry name" value="Cro/C1-type_HTH"/>
</dbReference>
<dbReference type="EMBL" id="CP014646">
    <property type="protein sequence ID" value="AMO36633.1"/>
    <property type="molecule type" value="Genomic_DNA"/>
</dbReference>
<dbReference type="GO" id="GO:0003677">
    <property type="term" value="F:DNA binding"/>
    <property type="evidence" value="ECO:0007669"/>
    <property type="project" value="InterPro"/>
</dbReference>
<evidence type="ECO:0000313" key="2">
    <source>
        <dbReference type="EMBL" id="AMO36633.1"/>
    </source>
</evidence>
<accession>A0A127K3U6</accession>
<name>A0A127K3U6_9RHOO</name>
<reference evidence="3" key="1">
    <citation type="submission" date="2016-03" db="EMBL/GenBank/DDBJ databases">
        <authorList>
            <person name="Ma C."/>
            <person name="Zhou S."/>
            <person name="Yang G."/>
        </authorList>
    </citation>
    <scope>NUCLEOTIDE SEQUENCE [LARGE SCALE GENOMIC DNA]</scope>
    <source>
        <strain evidence="3">SgZ-1</strain>
    </source>
</reference>
<evidence type="ECO:0000313" key="3">
    <source>
        <dbReference type="Proteomes" id="UP000036902"/>
    </source>
</evidence>
<dbReference type="SUPFAM" id="SSF47413">
    <property type="entry name" value="lambda repressor-like DNA-binding domains"/>
    <property type="match status" value="1"/>
</dbReference>
<sequence length="77" mass="8159">MTSKAITLDPKARILDLCQAGMTQTEIGQAIGLSQPAVSDLVRGRTTTVQWEVGQALIALHAKHVRCSSSRSSPEAA</sequence>
<feature type="domain" description="HTH cro/C1-type" evidence="1">
    <location>
        <begin position="19"/>
        <end position="46"/>
    </location>
</feature>